<evidence type="ECO:0008006" key="3">
    <source>
        <dbReference type="Google" id="ProtNLM"/>
    </source>
</evidence>
<evidence type="ECO:0000313" key="2">
    <source>
        <dbReference type="Proteomes" id="UP000535020"/>
    </source>
</evidence>
<reference evidence="1 2" key="1">
    <citation type="submission" date="2020-07" db="EMBL/GenBank/DDBJ databases">
        <authorList>
            <person name="Sun Q."/>
        </authorList>
    </citation>
    <scope>NUCLEOTIDE SEQUENCE [LARGE SCALE GENOMIC DNA]</scope>
    <source>
        <strain evidence="1 2">MAH-1</strain>
    </source>
</reference>
<organism evidence="1 2">
    <name type="scientific">Flavobacterium agri</name>
    <dbReference type="NCBI Taxonomy" id="2743471"/>
    <lineage>
        <taxon>Bacteria</taxon>
        <taxon>Pseudomonadati</taxon>
        <taxon>Bacteroidota</taxon>
        <taxon>Flavobacteriia</taxon>
        <taxon>Flavobacteriales</taxon>
        <taxon>Flavobacteriaceae</taxon>
        <taxon>Flavobacterium</taxon>
    </lineage>
</organism>
<dbReference type="EMBL" id="JACBJI010000002">
    <property type="protein sequence ID" value="NYA70679.1"/>
    <property type="molecule type" value="Genomic_DNA"/>
</dbReference>
<dbReference type="AlphaFoldDB" id="A0A7Y8Y159"/>
<sequence>MVSCQYFDKQVPSKDELLEKELKSINWQEVDEFPSVADCDSVTDKVMRRQCFLDFLVTNIQQRLNAEPLKVLYPDLDTIQMKVTIFPDSHVQFEPKLSDSLIYGKATVDSVLQARLADFPPVKPALKRDIPVKTQFVLPVVLEVKR</sequence>
<comment type="caution">
    <text evidence="1">The sequence shown here is derived from an EMBL/GenBank/DDBJ whole genome shotgun (WGS) entry which is preliminary data.</text>
</comment>
<name>A0A7Y8Y159_9FLAO</name>
<keyword evidence="2" id="KW-1185">Reference proteome</keyword>
<evidence type="ECO:0000313" key="1">
    <source>
        <dbReference type="EMBL" id="NYA70679.1"/>
    </source>
</evidence>
<protein>
    <recommendedName>
        <fullName evidence="3">TonB C-terminal domain-containing protein</fullName>
    </recommendedName>
</protein>
<accession>A0A7Y8Y159</accession>
<gene>
    <name evidence="1" type="ORF">HZF10_07090</name>
</gene>
<proteinExistence type="predicted"/>
<dbReference type="Proteomes" id="UP000535020">
    <property type="component" value="Unassembled WGS sequence"/>
</dbReference>